<protein>
    <submittedName>
        <fullName evidence="1">7862_t:CDS:1</fullName>
    </submittedName>
</protein>
<feature type="non-terminal residue" evidence="1">
    <location>
        <position position="1"/>
    </location>
</feature>
<dbReference type="EMBL" id="CAJVPY010037376">
    <property type="protein sequence ID" value="CAG8802863.1"/>
    <property type="molecule type" value="Genomic_DNA"/>
</dbReference>
<evidence type="ECO:0000313" key="2">
    <source>
        <dbReference type="Proteomes" id="UP000789405"/>
    </source>
</evidence>
<accession>A0A9N9JYU7</accession>
<proteinExistence type="predicted"/>
<reference evidence="1" key="1">
    <citation type="submission" date="2021-06" db="EMBL/GenBank/DDBJ databases">
        <authorList>
            <person name="Kallberg Y."/>
            <person name="Tangrot J."/>
            <person name="Rosling A."/>
        </authorList>
    </citation>
    <scope>NUCLEOTIDE SEQUENCE</scope>
    <source>
        <strain evidence="1">MA453B</strain>
    </source>
</reference>
<sequence length="39" mass="4397">PTVTEDILTDDGIIEAVIDKFCEDKDNYNNDDDKLPPSQ</sequence>
<gene>
    <name evidence="1" type="ORF">DERYTH_LOCUS23773</name>
</gene>
<dbReference type="AlphaFoldDB" id="A0A9N9JYU7"/>
<evidence type="ECO:0000313" key="1">
    <source>
        <dbReference type="EMBL" id="CAG8802863.1"/>
    </source>
</evidence>
<comment type="caution">
    <text evidence="1">The sequence shown here is derived from an EMBL/GenBank/DDBJ whole genome shotgun (WGS) entry which is preliminary data.</text>
</comment>
<name>A0A9N9JYU7_9GLOM</name>
<keyword evidence="2" id="KW-1185">Reference proteome</keyword>
<organism evidence="1 2">
    <name type="scientific">Dentiscutata erythropus</name>
    <dbReference type="NCBI Taxonomy" id="1348616"/>
    <lineage>
        <taxon>Eukaryota</taxon>
        <taxon>Fungi</taxon>
        <taxon>Fungi incertae sedis</taxon>
        <taxon>Mucoromycota</taxon>
        <taxon>Glomeromycotina</taxon>
        <taxon>Glomeromycetes</taxon>
        <taxon>Diversisporales</taxon>
        <taxon>Gigasporaceae</taxon>
        <taxon>Dentiscutata</taxon>
    </lineage>
</organism>
<dbReference type="Proteomes" id="UP000789405">
    <property type="component" value="Unassembled WGS sequence"/>
</dbReference>